<feature type="region of interest" description="Disordered" evidence="1">
    <location>
        <begin position="1"/>
        <end position="28"/>
    </location>
</feature>
<protein>
    <submittedName>
        <fullName evidence="2">Uncharacterized protein</fullName>
    </submittedName>
</protein>
<evidence type="ECO:0000313" key="2">
    <source>
        <dbReference type="EMBL" id="GER02185.1"/>
    </source>
</evidence>
<dbReference type="InterPro" id="IPR016024">
    <property type="entry name" value="ARM-type_fold"/>
</dbReference>
<organism evidence="2 3">
    <name type="scientific">Iodidimonas gelatinilytica</name>
    <dbReference type="NCBI Taxonomy" id="1236966"/>
    <lineage>
        <taxon>Bacteria</taxon>
        <taxon>Pseudomonadati</taxon>
        <taxon>Pseudomonadota</taxon>
        <taxon>Alphaproteobacteria</taxon>
        <taxon>Iodidimonadales</taxon>
        <taxon>Iodidimonadaceae</taxon>
        <taxon>Iodidimonas</taxon>
    </lineage>
</organism>
<gene>
    <name evidence="2" type="ORF">JCM17845_28080</name>
</gene>
<evidence type="ECO:0000313" key="3">
    <source>
        <dbReference type="Proteomes" id="UP000325187"/>
    </source>
</evidence>
<feature type="compositionally biased region" description="Polar residues" evidence="1">
    <location>
        <begin position="1"/>
        <end position="22"/>
    </location>
</feature>
<dbReference type="SUPFAM" id="SSF48371">
    <property type="entry name" value="ARM repeat"/>
    <property type="match status" value="1"/>
</dbReference>
<accession>A0A5A7N3C4</accession>
<sequence>MTENNDTGPNAPAQRTTHQPAQKAQKDQRYLEARRLLEAGAVTDRRALAENTKTRPEVLYYLAEDADRQVRKKVATNDNTPHQADMILTSDPDEEVRVELARKIARLVPGLPDLEQEKLRTRICTVIERLAQDSLPKCALFWLKRSRIPQPFPNPWCCNWPAMWKKPSPARSLNIRRS</sequence>
<name>A0A5A7N3C4_9PROT</name>
<dbReference type="Proteomes" id="UP000325187">
    <property type="component" value="Unassembled WGS sequence"/>
</dbReference>
<dbReference type="RefSeq" id="WP_244612240.1">
    <property type="nucleotide sequence ID" value="NZ_BKCM01000019.1"/>
</dbReference>
<dbReference type="EMBL" id="BKCM01000019">
    <property type="protein sequence ID" value="GER02185.1"/>
    <property type="molecule type" value="Genomic_DNA"/>
</dbReference>
<evidence type="ECO:0000256" key="1">
    <source>
        <dbReference type="SAM" id="MobiDB-lite"/>
    </source>
</evidence>
<dbReference type="InterPro" id="IPR011989">
    <property type="entry name" value="ARM-like"/>
</dbReference>
<keyword evidence="3" id="KW-1185">Reference proteome</keyword>
<proteinExistence type="predicted"/>
<dbReference type="Gene3D" id="1.25.10.10">
    <property type="entry name" value="Leucine-rich Repeat Variant"/>
    <property type="match status" value="1"/>
</dbReference>
<dbReference type="AlphaFoldDB" id="A0A5A7N3C4"/>
<comment type="caution">
    <text evidence="2">The sequence shown here is derived from an EMBL/GenBank/DDBJ whole genome shotgun (WGS) entry which is preliminary data.</text>
</comment>
<reference evidence="2 3" key="1">
    <citation type="submission" date="2019-09" db="EMBL/GenBank/DDBJ databases">
        <title>NBRP : Genome information of microbial organism related human and environment.</title>
        <authorList>
            <person name="Hattori M."/>
            <person name="Oshima K."/>
            <person name="Inaba H."/>
            <person name="Suda W."/>
            <person name="Sakamoto M."/>
            <person name="Iino T."/>
            <person name="Kitahara M."/>
            <person name="Oshida Y."/>
            <person name="Iida T."/>
            <person name="Kudo T."/>
            <person name="Itoh T."/>
            <person name="Ohkuma M."/>
        </authorList>
    </citation>
    <scope>NUCLEOTIDE SEQUENCE [LARGE SCALE GENOMIC DNA]</scope>
    <source>
        <strain evidence="2 3">Mie-1</strain>
    </source>
</reference>